<dbReference type="Gene3D" id="3.80.10.10">
    <property type="entry name" value="Ribonuclease Inhibitor"/>
    <property type="match status" value="1"/>
</dbReference>
<proteinExistence type="predicted"/>
<name>A0A8H7CRI2_9AGAR</name>
<dbReference type="SUPFAM" id="SSF52047">
    <property type="entry name" value="RNI-like"/>
    <property type="match status" value="1"/>
</dbReference>
<organism evidence="1 2">
    <name type="scientific">Mycena venus</name>
    <dbReference type="NCBI Taxonomy" id="2733690"/>
    <lineage>
        <taxon>Eukaryota</taxon>
        <taxon>Fungi</taxon>
        <taxon>Dikarya</taxon>
        <taxon>Basidiomycota</taxon>
        <taxon>Agaricomycotina</taxon>
        <taxon>Agaricomycetes</taxon>
        <taxon>Agaricomycetidae</taxon>
        <taxon>Agaricales</taxon>
        <taxon>Marasmiineae</taxon>
        <taxon>Mycenaceae</taxon>
        <taxon>Mycena</taxon>
    </lineage>
</organism>
<gene>
    <name evidence="1" type="ORF">MVEN_01576900</name>
</gene>
<dbReference type="AlphaFoldDB" id="A0A8H7CRI2"/>
<accession>A0A8H7CRI2</accession>
<evidence type="ECO:0000313" key="1">
    <source>
        <dbReference type="EMBL" id="KAF7345582.1"/>
    </source>
</evidence>
<dbReference type="InterPro" id="IPR032675">
    <property type="entry name" value="LRR_dom_sf"/>
</dbReference>
<sequence length="188" mass="21183">MPVDSPQIPPDLVELVIEELGDSSKDLSTCCLVCHEWLSLARNHITISPRDIPGFLDTLRSPTTTLFSTVRHLQIIVWTSEPERQTHLPLLQMLPQFTRLRSLLLWCSFPSGIPAIPWLTELDLSGAFGSYASFASFMSDLPALRSLVLDRVRWDDSPKIPLVFPSLELETLSLDFGKEPWIENITGL</sequence>
<evidence type="ECO:0008006" key="3">
    <source>
        <dbReference type="Google" id="ProtNLM"/>
    </source>
</evidence>
<keyword evidence="2" id="KW-1185">Reference proteome</keyword>
<dbReference type="OrthoDB" id="2788229at2759"/>
<dbReference type="Proteomes" id="UP000620124">
    <property type="component" value="Unassembled WGS sequence"/>
</dbReference>
<reference evidence="1" key="1">
    <citation type="submission" date="2020-05" db="EMBL/GenBank/DDBJ databases">
        <title>Mycena genomes resolve the evolution of fungal bioluminescence.</title>
        <authorList>
            <person name="Tsai I.J."/>
        </authorList>
    </citation>
    <scope>NUCLEOTIDE SEQUENCE</scope>
    <source>
        <strain evidence="1">CCC161011</strain>
    </source>
</reference>
<comment type="caution">
    <text evidence="1">The sequence shown here is derived from an EMBL/GenBank/DDBJ whole genome shotgun (WGS) entry which is preliminary data.</text>
</comment>
<dbReference type="EMBL" id="JACAZI010000013">
    <property type="protein sequence ID" value="KAF7345582.1"/>
    <property type="molecule type" value="Genomic_DNA"/>
</dbReference>
<evidence type="ECO:0000313" key="2">
    <source>
        <dbReference type="Proteomes" id="UP000620124"/>
    </source>
</evidence>
<protein>
    <recommendedName>
        <fullName evidence="3">F-box domain-containing protein</fullName>
    </recommendedName>
</protein>